<dbReference type="Proteomes" id="UP001177003">
    <property type="component" value="Chromosome 8"/>
</dbReference>
<name>A0AA35ZVY7_LACSI</name>
<proteinExistence type="predicted"/>
<evidence type="ECO:0000313" key="1">
    <source>
        <dbReference type="EMBL" id="CAI9299766.1"/>
    </source>
</evidence>
<accession>A0AA35ZVY7</accession>
<gene>
    <name evidence="1" type="ORF">LSALG_LOCUS38454</name>
</gene>
<dbReference type="EMBL" id="OX465084">
    <property type="protein sequence ID" value="CAI9299766.1"/>
    <property type="molecule type" value="Genomic_DNA"/>
</dbReference>
<protein>
    <submittedName>
        <fullName evidence="1">Uncharacterized protein</fullName>
    </submittedName>
</protein>
<reference evidence="1" key="1">
    <citation type="submission" date="2023-04" db="EMBL/GenBank/DDBJ databases">
        <authorList>
            <person name="Vijverberg K."/>
            <person name="Xiong W."/>
            <person name="Schranz E."/>
        </authorList>
    </citation>
    <scope>NUCLEOTIDE SEQUENCE</scope>
</reference>
<evidence type="ECO:0000313" key="2">
    <source>
        <dbReference type="Proteomes" id="UP001177003"/>
    </source>
</evidence>
<organism evidence="1 2">
    <name type="scientific">Lactuca saligna</name>
    <name type="common">Willowleaf lettuce</name>
    <dbReference type="NCBI Taxonomy" id="75948"/>
    <lineage>
        <taxon>Eukaryota</taxon>
        <taxon>Viridiplantae</taxon>
        <taxon>Streptophyta</taxon>
        <taxon>Embryophyta</taxon>
        <taxon>Tracheophyta</taxon>
        <taxon>Spermatophyta</taxon>
        <taxon>Magnoliopsida</taxon>
        <taxon>eudicotyledons</taxon>
        <taxon>Gunneridae</taxon>
        <taxon>Pentapetalae</taxon>
        <taxon>asterids</taxon>
        <taxon>campanulids</taxon>
        <taxon>Asterales</taxon>
        <taxon>Asteraceae</taxon>
        <taxon>Cichorioideae</taxon>
        <taxon>Cichorieae</taxon>
        <taxon>Lactucinae</taxon>
        <taxon>Lactuca</taxon>
    </lineage>
</organism>
<dbReference type="AlphaFoldDB" id="A0AA35ZVY7"/>
<keyword evidence="2" id="KW-1185">Reference proteome</keyword>
<sequence>MISNQGRRCYLNIGGKGKGSYSLIQPGKNLLIVENIASQPSSSNMPKPRDPLYSAFQLFLKQQKDNNPSFSKIVSEEDNDDSSKYILTPHNDLTILLEEKDIMLYFEENDDPWNLFSRYLDIASYAACSYKLRNYYENKTNFYSQLRKKKWQLSNHHTCTVLAFYHFFSTALTPPPFTSPLSSYLNLLLISSGKLPCLLQFPALLFLAPLPISSPLFGITRSTPGKSLFILCKRRHHHLASLL</sequence>